<name>A0ACB9NT33_9MYRT</name>
<gene>
    <name evidence="1" type="ORF">MLD38_024693</name>
</gene>
<keyword evidence="2" id="KW-1185">Reference proteome</keyword>
<comment type="caution">
    <text evidence="1">The sequence shown here is derived from an EMBL/GenBank/DDBJ whole genome shotgun (WGS) entry which is preliminary data.</text>
</comment>
<dbReference type="EMBL" id="CM042886">
    <property type="protein sequence ID" value="KAI4339790.1"/>
    <property type="molecule type" value="Genomic_DNA"/>
</dbReference>
<evidence type="ECO:0000313" key="2">
    <source>
        <dbReference type="Proteomes" id="UP001057402"/>
    </source>
</evidence>
<proteinExistence type="predicted"/>
<reference evidence="2" key="1">
    <citation type="journal article" date="2023" name="Front. Plant Sci.">
        <title>Chromosomal-level genome assembly of Melastoma candidum provides insights into trichome evolution.</title>
        <authorList>
            <person name="Zhong Y."/>
            <person name="Wu W."/>
            <person name="Sun C."/>
            <person name="Zou P."/>
            <person name="Liu Y."/>
            <person name="Dai S."/>
            <person name="Zhou R."/>
        </authorList>
    </citation>
    <scope>NUCLEOTIDE SEQUENCE [LARGE SCALE GENOMIC DNA]</scope>
</reference>
<dbReference type="Proteomes" id="UP001057402">
    <property type="component" value="Chromosome 7"/>
</dbReference>
<sequence>MNSRKQHNKQQINNATSLVPPPISTLPPSARTTAVRPHPLLRERPGNGSRCDREWRHLPVLLRHHSREHTSSNNPVTVPTNSESQQQMIEVIISGRQSADTSLLNYLTTTRGTEAIPL</sequence>
<accession>A0ACB9NT33</accession>
<protein>
    <submittedName>
        <fullName evidence="1">Uncharacterized protein</fullName>
    </submittedName>
</protein>
<organism evidence="1 2">
    <name type="scientific">Melastoma candidum</name>
    <dbReference type="NCBI Taxonomy" id="119954"/>
    <lineage>
        <taxon>Eukaryota</taxon>
        <taxon>Viridiplantae</taxon>
        <taxon>Streptophyta</taxon>
        <taxon>Embryophyta</taxon>
        <taxon>Tracheophyta</taxon>
        <taxon>Spermatophyta</taxon>
        <taxon>Magnoliopsida</taxon>
        <taxon>eudicotyledons</taxon>
        <taxon>Gunneridae</taxon>
        <taxon>Pentapetalae</taxon>
        <taxon>rosids</taxon>
        <taxon>malvids</taxon>
        <taxon>Myrtales</taxon>
        <taxon>Melastomataceae</taxon>
        <taxon>Melastomatoideae</taxon>
        <taxon>Melastomateae</taxon>
        <taxon>Melastoma</taxon>
    </lineage>
</organism>
<evidence type="ECO:0000313" key="1">
    <source>
        <dbReference type="EMBL" id="KAI4339790.1"/>
    </source>
</evidence>